<proteinExistence type="inferred from homology"/>
<sequence length="185" mass="21287">MITTIIYAHPWEGSFNHAILSNLITRLKNEQKEYQLIDLNKDQFNPVFSEKDLALFSKGDTTDPLVKQYQKMLGETSELYIIAPTWWYEFPAIIKGFFDKVMLKNSAYDDSGLSLKGLFTNIKKTTILNTGTAPKWYLTVVKGNYVKSVFIKGTLKDVGIKNVKWKYIDVKTASKNKREQFLANI</sequence>
<dbReference type="STRING" id="118060.ATZ35_02105"/>
<evidence type="ECO:0000259" key="3">
    <source>
        <dbReference type="Pfam" id="PF02525"/>
    </source>
</evidence>
<dbReference type="SUPFAM" id="SSF52218">
    <property type="entry name" value="Flavoproteins"/>
    <property type="match status" value="1"/>
</dbReference>
<dbReference type="Pfam" id="PF02525">
    <property type="entry name" value="Flavodoxin_2"/>
    <property type="match status" value="1"/>
</dbReference>
<dbReference type="GO" id="GO:0005829">
    <property type="term" value="C:cytosol"/>
    <property type="evidence" value="ECO:0007669"/>
    <property type="project" value="TreeGrafter"/>
</dbReference>
<protein>
    <submittedName>
        <fullName evidence="4">NAD(P)H dehydrogenase</fullName>
    </submittedName>
</protein>
<name>A0A0U2X5B3_9ENTE</name>
<accession>A0A0U2X5B3</accession>
<dbReference type="EMBL" id="CP013655">
    <property type="protein sequence ID" value="ALS35991.1"/>
    <property type="molecule type" value="Genomic_DNA"/>
</dbReference>
<organism evidence="4 5">
    <name type="scientific">Enterococcus rotai</name>
    <dbReference type="NCBI Taxonomy" id="118060"/>
    <lineage>
        <taxon>Bacteria</taxon>
        <taxon>Bacillati</taxon>
        <taxon>Bacillota</taxon>
        <taxon>Bacilli</taxon>
        <taxon>Lactobacillales</taxon>
        <taxon>Enterococcaceae</taxon>
        <taxon>Enterococcus</taxon>
    </lineage>
</organism>
<dbReference type="PANTHER" id="PTHR10204:SF34">
    <property type="entry name" value="NAD(P)H DEHYDROGENASE [QUINONE] 1 ISOFORM 1"/>
    <property type="match status" value="1"/>
</dbReference>
<reference evidence="5" key="1">
    <citation type="submission" date="2015-12" db="EMBL/GenBank/DDBJ databases">
        <authorList>
            <person name="Lauer A."/>
            <person name="Humrighouse B."/>
            <person name="Loparev V."/>
            <person name="Shewmaker P.L."/>
            <person name="Whitney A.M."/>
            <person name="McLaughlin R.W."/>
        </authorList>
    </citation>
    <scope>NUCLEOTIDE SEQUENCE [LARGE SCALE GENOMIC DNA]</scope>
    <source>
        <strain evidence="5">LMG 26678</strain>
    </source>
</reference>
<dbReference type="Gene3D" id="3.40.50.360">
    <property type="match status" value="1"/>
</dbReference>
<evidence type="ECO:0000313" key="4">
    <source>
        <dbReference type="EMBL" id="ALS35991.1"/>
    </source>
</evidence>
<dbReference type="GO" id="GO:0003955">
    <property type="term" value="F:NAD(P)H dehydrogenase (quinone) activity"/>
    <property type="evidence" value="ECO:0007669"/>
    <property type="project" value="TreeGrafter"/>
</dbReference>
<feature type="domain" description="Flavodoxin-like fold" evidence="3">
    <location>
        <begin position="3"/>
        <end position="179"/>
    </location>
</feature>
<dbReference type="AlphaFoldDB" id="A0A0U2X5B3"/>
<gene>
    <name evidence="4" type="ORF">ATZ35_02105</name>
</gene>
<dbReference type="Proteomes" id="UP000067523">
    <property type="component" value="Chromosome"/>
</dbReference>
<dbReference type="InterPro" id="IPR051545">
    <property type="entry name" value="NAD(P)H_dehydrogenase_qn"/>
</dbReference>
<evidence type="ECO:0000313" key="5">
    <source>
        <dbReference type="Proteomes" id="UP000067523"/>
    </source>
</evidence>
<evidence type="ECO:0000256" key="1">
    <source>
        <dbReference type="ARBA" id="ARBA00006252"/>
    </source>
</evidence>
<comment type="similarity">
    <text evidence="1">Belongs to the NAD(P)H dehydrogenase (quinone) family.</text>
</comment>
<dbReference type="PANTHER" id="PTHR10204">
    <property type="entry name" value="NAD P H OXIDOREDUCTASE-RELATED"/>
    <property type="match status" value="1"/>
</dbReference>
<dbReference type="InterPro" id="IPR003680">
    <property type="entry name" value="Flavodoxin_fold"/>
</dbReference>
<keyword evidence="2" id="KW-0560">Oxidoreductase</keyword>
<dbReference type="InterPro" id="IPR029039">
    <property type="entry name" value="Flavoprotein-like_sf"/>
</dbReference>
<keyword evidence="5" id="KW-1185">Reference proteome</keyword>
<dbReference type="RefSeq" id="WP_208929155.1">
    <property type="nucleotide sequence ID" value="NZ_CP013655.1"/>
</dbReference>
<dbReference type="KEGG" id="erx:ATZ35_02105"/>
<evidence type="ECO:0000256" key="2">
    <source>
        <dbReference type="ARBA" id="ARBA00023002"/>
    </source>
</evidence>